<dbReference type="AlphaFoldDB" id="A0A919PDX9"/>
<dbReference type="InterPro" id="IPR029028">
    <property type="entry name" value="Alpha/beta_knot_MTases"/>
</dbReference>
<evidence type="ECO:0000313" key="7">
    <source>
        <dbReference type="Proteomes" id="UP000642125"/>
    </source>
</evidence>
<dbReference type="InterPro" id="IPR029064">
    <property type="entry name" value="Ribosomal_eL30-like_sf"/>
</dbReference>
<keyword evidence="7" id="KW-1185">Reference proteome</keyword>
<keyword evidence="2 6" id="KW-0489">Methyltransferase</keyword>
<dbReference type="PANTHER" id="PTHR43191">
    <property type="entry name" value="RRNA METHYLTRANSFERASE 3"/>
    <property type="match status" value="1"/>
</dbReference>
<dbReference type="SMART" id="SM00967">
    <property type="entry name" value="SpoU_sub_bind"/>
    <property type="match status" value="1"/>
</dbReference>
<reference evidence="6" key="1">
    <citation type="submission" date="2021-01" db="EMBL/GenBank/DDBJ databases">
        <title>Whole genome shotgun sequence of Cellulomonas pakistanensis NBRC 110800.</title>
        <authorList>
            <person name="Komaki H."/>
            <person name="Tamura T."/>
        </authorList>
    </citation>
    <scope>NUCLEOTIDE SEQUENCE</scope>
    <source>
        <strain evidence="6">NBRC 110800</strain>
    </source>
</reference>
<dbReference type="SUPFAM" id="SSF75217">
    <property type="entry name" value="alpha/beta knot"/>
    <property type="match status" value="1"/>
</dbReference>
<dbReference type="GO" id="GO:0008173">
    <property type="term" value="F:RNA methyltransferase activity"/>
    <property type="evidence" value="ECO:0007669"/>
    <property type="project" value="InterPro"/>
</dbReference>
<proteinExistence type="inferred from homology"/>
<evidence type="ECO:0000259" key="5">
    <source>
        <dbReference type="SMART" id="SM00967"/>
    </source>
</evidence>
<comment type="similarity">
    <text evidence="1">Belongs to the class IV-like SAM-binding methyltransferase superfamily. RNA methyltransferase TrmH family.</text>
</comment>
<dbReference type="InterPro" id="IPR029026">
    <property type="entry name" value="tRNA_m1G_MTases_N"/>
</dbReference>
<dbReference type="InterPro" id="IPR013123">
    <property type="entry name" value="SpoU_subst-bd"/>
</dbReference>
<feature type="domain" description="RNA 2-O ribose methyltransferase substrate binding" evidence="5">
    <location>
        <begin position="43"/>
        <end position="116"/>
    </location>
</feature>
<evidence type="ECO:0000256" key="1">
    <source>
        <dbReference type="ARBA" id="ARBA00007228"/>
    </source>
</evidence>
<organism evidence="6 7">
    <name type="scientific">Cellulomonas pakistanensis</name>
    <dbReference type="NCBI Taxonomy" id="992287"/>
    <lineage>
        <taxon>Bacteria</taxon>
        <taxon>Bacillati</taxon>
        <taxon>Actinomycetota</taxon>
        <taxon>Actinomycetes</taxon>
        <taxon>Micrococcales</taxon>
        <taxon>Cellulomonadaceae</taxon>
        <taxon>Cellulomonas</taxon>
    </lineage>
</organism>
<sequence length="313" mass="31930">MSRSAPDGPAAARSPMTNPHADRVRAVRALGTRSGRRRAGRYPVEGPQAVRELVRWAPRTIRDVYLTPEAAGRYAEILADAEAAGLRVHLGDAAVLEAMSPDAQGVLAVADLPEAAREAARDEVPVGPLGAAALDAVLAARPRLVAVLAQVRDPGNAGTVIRVADAAGADAVVVAGDSVETTNPKVVRSTAGSLYHLPVVSGVPVADAVAALRRAGLAVLAADGTGDLDLDDLQDAAAVAGAAGAPGAGAPDARADLRAPTAWLFGNEAWGLPPEDRDRADAVVRVPLRGRAESLNLGTAAAVCLYASSRAHR</sequence>
<dbReference type="InterPro" id="IPR001537">
    <property type="entry name" value="SpoU_MeTrfase"/>
</dbReference>
<dbReference type="GO" id="GO:0006396">
    <property type="term" value="P:RNA processing"/>
    <property type="evidence" value="ECO:0007669"/>
    <property type="project" value="InterPro"/>
</dbReference>
<dbReference type="PANTHER" id="PTHR43191:SF2">
    <property type="entry name" value="RRNA METHYLTRANSFERASE 3, MITOCHONDRIAL"/>
    <property type="match status" value="1"/>
</dbReference>
<feature type="region of interest" description="Disordered" evidence="4">
    <location>
        <begin position="1"/>
        <end position="21"/>
    </location>
</feature>
<keyword evidence="3" id="KW-0808">Transferase</keyword>
<dbReference type="GO" id="GO:0005737">
    <property type="term" value="C:cytoplasm"/>
    <property type="evidence" value="ECO:0007669"/>
    <property type="project" value="UniProtKB-ARBA"/>
</dbReference>
<dbReference type="EMBL" id="BONO01000033">
    <property type="protein sequence ID" value="GIG37998.1"/>
    <property type="molecule type" value="Genomic_DNA"/>
</dbReference>
<dbReference type="Gene3D" id="3.40.1280.10">
    <property type="match status" value="1"/>
</dbReference>
<dbReference type="InterPro" id="IPR051259">
    <property type="entry name" value="rRNA_Methyltransferase"/>
</dbReference>
<dbReference type="SUPFAM" id="SSF55315">
    <property type="entry name" value="L30e-like"/>
    <property type="match status" value="1"/>
</dbReference>
<dbReference type="Pfam" id="PF00588">
    <property type="entry name" value="SpoU_methylase"/>
    <property type="match status" value="1"/>
</dbReference>
<dbReference type="GO" id="GO:0003723">
    <property type="term" value="F:RNA binding"/>
    <property type="evidence" value="ECO:0007669"/>
    <property type="project" value="InterPro"/>
</dbReference>
<dbReference type="GO" id="GO:0032259">
    <property type="term" value="P:methylation"/>
    <property type="evidence" value="ECO:0007669"/>
    <property type="project" value="UniProtKB-KW"/>
</dbReference>
<comment type="caution">
    <text evidence="6">The sequence shown here is derived from an EMBL/GenBank/DDBJ whole genome shotgun (WGS) entry which is preliminary data.</text>
</comment>
<accession>A0A919PDX9</accession>
<name>A0A919PDX9_9CELL</name>
<gene>
    <name evidence="6" type="ORF">Cpa01nite_33790</name>
</gene>
<dbReference type="Pfam" id="PF08032">
    <property type="entry name" value="SpoU_sub_bind"/>
    <property type="match status" value="1"/>
</dbReference>
<protein>
    <submittedName>
        <fullName evidence="6">rRNA methyltransferase</fullName>
    </submittedName>
</protein>
<evidence type="ECO:0000256" key="4">
    <source>
        <dbReference type="SAM" id="MobiDB-lite"/>
    </source>
</evidence>
<evidence type="ECO:0000256" key="3">
    <source>
        <dbReference type="ARBA" id="ARBA00022679"/>
    </source>
</evidence>
<evidence type="ECO:0000313" key="6">
    <source>
        <dbReference type="EMBL" id="GIG37998.1"/>
    </source>
</evidence>
<evidence type="ECO:0000256" key="2">
    <source>
        <dbReference type="ARBA" id="ARBA00022603"/>
    </source>
</evidence>
<dbReference type="Proteomes" id="UP000642125">
    <property type="component" value="Unassembled WGS sequence"/>
</dbReference>
<dbReference type="CDD" id="cd18095">
    <property type="entry name" value="SpoU-like_rRNA-MTase"/>
    <property type="match status" value="1"/>
</dbReference>
<dbReference type="Gene3D" id="3.30.1330.30">
    <property type="match status" value="1"/>
</dbReference>